<feature type="region of interest" description="Disordered" evidence="2">
    <location>
        <begin position="1"/>
        <end position="72"/>
    </location>
</feature>
<feature type="region of interest" description="Disordered" evidence="2">
    <location>
        <begin position="149"/>
        <end position="262"/>
    </location>
</feature>
<feature type="region of interest" description="Disordered" evidence="2">
    <location>
        <begin position="543"/>
        <end position="571"/>
    </location>
</feature>
<dbReference type="InterPro" id="IPR039884">
    <property type="entry name" value="R3HC1/R3HCL"/>
</dbReference>
<dbReference type="InterPro" id="IPR012677">
    <property type="entry name" value="Nucleotide-bd_a/b_plait_sf"/>
</dbReference>
<organism evidence="3">
    <name type="scientific">Anopheles funestus</name>
    <name type="common">African malaria mosquito</name>
    <dbReference type="NCBI Taxonomy" id="62324"/>
    <lineage>
        <taxon>Eukaryota</taxon>
        <taxon>Metazoa</taxon>
        <taxon>Ecdysozoa</taxon>
        <taxon>Arthropoda</taxon>
        <taxon>Hexapoda</taxon>
        <taxon>Insecta</taxon>
        <taxon>Pterygota</taxon>
        <taxon>Neoptera</taxon>
        <taxon>Endopterygota</taxon>
        <taxon>Diptera</taxon>
        <taxon>Nematocera</taxon>
        <taxon>Culicoidea</taxon>
        <taxon>Culicidae</taxon>
        <taxon>Anophelinae</taxon>
        <taxon>Anopheles</taxon>
    </lineage>
</organism>
<protein>
    <recommendedName>
        <fullName evidence="4">R3H domain-containing protein</fullName>
    </recommendedName>
</protein>
<reference evidence="3" key="1">
    <citation type="submission" date="2020-05" db="UniProtKB">
        <authorList>
            <consortium name="EnsemblMetazoa"/>
        </authorList>
    </citation>
    <scope>IDENTIFICATION</scope>
    <source>
        <strain evidence="3">FUMOZ</strain>
    </source>
</reference>
<dbReference type="Gene3D" id="3.30.70.330">
    <property type="match status" value="1"/>
</dbReference>
<feature type="compositionally biased region" description="Acidic residues" evidence="2">
    <location>
        <begin position="558"/>
        <end position="571"/>
    </location>
</feature>
<dbReference type="AlphaFoldDB" id="A0A1I8JUF0"/>
<dbReference type="GO" id="GO:0003676">
    <property type="term" value="F:nucleic acid binding"/>
    <property type="evidence" value="ECO:0007669"/>
    <property type="project" value="InterPro"/>
</dbReference>
<dbReference type="EnsemblMetazoa" id="AFUN016090-RA">
    <property type="protein sequence ID" value="AFUN016090-PA"/>
    <property type="gene ID" value="AFUN016090"/>
</dbReference>
<evidence type="ECO:0008006" key="4">
    <source>
        <dbReference type="Google" id="ProtNLM"/>
    </source>
</evidence>
<evidence type="ECO:0000313" key="3">
    <source>
        <dbReference type="EnsemblMetazoa" id="AFUN016090-PA"/>
    </source>
</evidence>
<dbReference type="InterPro" id="IPR035979">
    <property type="entry name" value="RBD_domain_sf"/>
</dbReference>
<dbReference type="VEuPathDB" id="VectorBase:AFUN2_000661"/>
<dbReference type="VEuPathDB" id="VectorBase:AFUN016090"/>
<feature type="compositionally biased region" description="Low complexity" evidence="2">
    <location>
        <begin position="197"/>
        <end position="221"/>
    </location>
</feature>
<name>A0A1I8JUF0_ANOFN</name>
<proteinExistence type="predicted"/>
<dbReference type="PANTHER" id="PTHR21678">
    <property type="entry name" value="GROWTH INHIBITION AND DIFFERENTIATION RELATED PROTEIN 88"/>
    <property type="match status" value="1"/>
</dbReference>
<feature type="compositionally biased region" description="Basic and acidic residues" evidence="2">
    <location>
        <begin position="155"/>
        <end position="174"/>
    </location>
</feature>
<feature type="coiled-coil region" evidence="1">
    <location>
        <begin position="726"/>
        <end position="753"/>
    </location>
</feature>
<keyword evidence="1" id="KW-0175">Coiled coil</keyword>
<evidence type="ECO:0000256" key="2">
    <source>
        <dbReference type="SAM" id="MobiDB-lite"/>
    </source>
</evidence>
<sequence>MGTEPILQSSGATAVHQQQRQQHGATSTNTQQRSYLIDEDAAYGDAMKGSVYPDTVGHSHQQEQSGPFVNDTGTGVKFPPVVGIYRPPAARRALNLAENIVHQLAPPAACEHPNDYGHLTPSAPHPPATVHQPVHLLLHAAAGGTEPDKILIAPDSREGHPLRKDKASVCEKTGHAGQETVQSSSRTNVPESNRQIGSNDSTGNSNSTKSTGVTSPSARNNRPPRERRPDRAVYVPRARRSLTTPPVVTAQSQSSSPEAAEANIAKVSTSQAKGLSRTASNGVELLESATRDPVTTAIALTSTVSSKELVKLKDGKRKLLELTSSGKLQSGNTDKLNCDTVIETSLHAHTLGGGEVSLELCKKRSHSLEEQQQHQTAVGLVEVKEDRDSLTVSPFYLNKHKEESIELYCGNLRTGQVEEVSKENSHCNPETFVTMQRNNQRNRNVRNTTSSTTPSPLTTGMFITDSNEAEKIDRDEKELRRASQEINRSNRRIMKQTFNSDVLEIGDPTPPSTVQKPVKVKRTAATVATESVEGQKAIVTPAAGAISNGKTEEATSADGEEDADDWESMYDDNGDCLNPKMLEELTTAVGKVSIEMPQSDYKLFETKQAVLNDEEFPHVLEVSNFPAEFKTQDLMMMFSQYKETGFDIKWVDDTHALAVFSSSKIAAEVLATGLSFARVKPLAEATAESRSKARKCSSSLQPYRARPETCAAMARRMVSSALGVKLKTAPEERENERRLLREAKERKRLAAKQRDEVWDS</sequence>
<dbReference type="SUPFAM" id="SSF54928">
    <property type="entry name" value="RNA-binding domain, RBD"/>
    <property type="match status" value="1"/>
</dbReference>
<feature type="compositionally biased region" description="Low complexity" evidence="2">
    <location>
        <begin position="250"/>
        <end position="262"/>
    </location>
</feature>
<dbReference type="PANTHER" id="PTHR21678:SF0">
    <property type="entry name" value="C3H1-TYPE DOMAIN-CONTAINING PROTEIN"/>
    <property type="match status" value="1"/>
</dbReference>
<evidence type="ECO:0000256" key="1">
    <source>
        <dbReference type="SAM" id="Coils"/>
    </source>
</evidence>
<accession>A0A1I8JUF0</accession>
<feature type="compositionally biased region" description="Polar residues" evidence="2">
    <location>
        <begin position="179"/>
        <end position="196"/>
    </location>
</feature>
<feature type="compositionally biased region" description="Polar residues" evidence="2">
    <location>
        <begin position="58"/>
        <end position="72"/>
    </location>
</feature>
<feature type="compositionally biased region" description="Polar residues" evidence="2">
    <location>
        <begin position="1"/>
        <end position="34"/>
    </location>
</feature>